<protein>
    <submittedName>
        <fullName evidence="1">SapC family protein</fullName>
    </submittedName>
</protein>
<dbReference type="RefSeq" id="WP_377246070.1">
    <property type="nucleotide sequence ID" value="NZ_JBHLXP010000004.1"/>
</dbReference>
<evidence type="ECO:0000313" key="1">
    <source>
        <dbReference type="EMBL" id="MFC0049704.1"/>
    </source>
</evidence>
<dbReference type="EMBL" id="JBHLXP010000004">
    <property type="protein sequence ID" value="MFC0049704.1"/>
    <property type="molecule type" value="Genomic_DNA"/>
</dbReference>
<dbReference type="InterPro" id="IPR010836">
    <property type="entry name" value="SapC"/>
</dbReference>
<accession>A0ABV6BH23</accession>
<dbReference type="Pfam" id="PF07277">
    <property type="entry name" value="SapC"/>
    <property type="match status" value="1"/>
</dbReference>
<evidence type="ECO:0000313" key="2">
    <source>
        <dbReference type="Proteomes" id="UP001589813"/>
    </source>
</evidence>
<organism evidence="1 2">
    <name type="scientific">Rheinheimera tilapiae</name>
    <dbReference type="NCBI Taxonomy" id="875043"/>
    <lineage>
        <taxon>Bacteria</taxon>
        <taxon>Pseudomonadati</taxon>
        <taxon>Pseudomonadota</taxon>
        <taxon>Gammaproteobacteria</taxon>
        <taxon>Chromatiales</taxon>
        <taxon>Chromatiaceae</taxon>
        <taxon>Rheinheimera</taxon>
    </lineage>
</organism>
<name>A0ABV6BH23_9GAMM</name>
<sequence>MSRFLTPQQLAAQRLGLVPDAGLVYAARAHLLPLTVADVSSMVCDFPVLVSRNSEDGTLMLSALCSFVPGHNLLADAQGWQAVYRPLALQAYPCYCLLQDGQRQFVFAADPQVLQPAAMPLFADDGAADAAAQRLMHNAQELYDQERRTYLSLQQLQALKLLRPIELQVQPEQGELQRIRGLMTIDEDQLHSVDATTLKTLQQTGSLQLAQSLLNSLLQLNRLIQRHNQRAALGQPGFHRIQQLKIEIDRDSGFL</sequence>
<reference evidence="1 2" key="1">
    <citation type="submission" date="2024-09" db="EMBL/GenBank/DDBJ databases">
        <authorList>
            <person name="Sun Q."/>
            <person name="Mori K."/>
        </authorList>
    </citation>
    <scope>NUCLEOTIDE SEQUENCE [LARGE SCALE GENOMIC DNA]</scope>
    <source>
        <strain evidence="1 2">KCTC 23315</strain>
    </source>
</reference>
<proteinExistence type="predicted"/>
<comment type="caution">
    <text evidence="1">The sequence shown here is derived from an EMBL/GenBank/DDBJ whole genome shotgun (WGS) entry which is preliminary data.</text>
</comment>
<keyword evidence="2" id="KW-1185">Reference proteome</keyword>
<dbReference type="Proteomes" id="UP001589813">
    <property type="component" value="Unassembled WGS sequence"/>
</dbReference>
<gene>
    <name evidence="1" type="ORF">ACFFJP_15505</name>
</gene>